<evidence type="ECO:0000313" key="1">
    <source>
        <dbReference type="EMBL" id="WHQ72884.1"/>
    </source>
</evidence>
<dbReference type="RefSeq" id="WP_283536378.1">
    <property type="nucleotide sequence ID" value="NZ_CP073634.1"/>
</dbReference>
<proteinExistence type="predicted"/>
<gene>
    <name evidence="1" type="ORF">KEC54_28470</name>
</gene>
<evidence type="ECO:0000313" key="2">
    <source>
        <dbReference type="Proteomes" id="UP001223720"/>
    </source>
</evidence>
<keyword evidence="1" id="KW-0614">Plasmid</keyword>
<dbReference type="SUPFAM" id="SSF46689">
    <property type="entry name" value="Homeodomain-like"/>
    <property type="match status" value="1"/>
</dbReference>
<name>A0AAX3WS15_METEX</name>
<protein>
    <submittedName>
        <fullName evidence="1">DUF433 domain-containing protein</fullName>
    </submittedName>
</protein>
<dbReference type="InterPro" id="IPR036388">
    <property type="entry name" value="WH-like_DNA-bd_sf"/>
</dbReference>
<dbReference type="Pfam" id="PF04255">
    <property type="entry name" value="DUF433"/>
    <property type="match status" value="1"/>
</dbReference>
<accession>A0AAX3WS15</accession>
<dbReference type="InterPro" id="IPR009057">
    <property type="entry name" value="Homeodomain-like_sf"/>
</dbReference>
<geneLocation type="plasmid" evidence="1 2">
    <name>pME152</name>
</geneLocation>
<dbReference type="EMBL" id="CP073634">
    <property type="protein sequence ID" value="WHQ72884.1"/>
    <property type="molecule type" value="Genomic_DNA"/>
</dbReference>
<dbReference type="Gene3D" id="1.10.10.10">
    <property type="entry name" value="Winged helix-like DNA-binding domain superfamily/Winged helix DNA-binding domain"/>
    <property type="match status" value="1"/>
</dbReference>
<dbReference type="AlphaFoldDB" id="A0AAX3WS15"/>
<reference evidence="1" key="1">
    <citation type="journal article" date="2022" name="Biotechnol. Bioprocess Eng.">
        <title>Pan-genome Analysis Reveals Comparative Genomic Features of Central Metabolic Pathways in Methylorubrum extorquens.</title>
        <authorList>
            <person name="Lee G.M."/>
            <person name="Scott-Nevros Z.K."/>
            <person name="Lee S.-M."/>
            <person name="Kim D."/>
        </authorList>
    </citation>
    <scope>NUCLEOTIDE SEQUENCE</scope>
    <source>
        <strain evidence="1">ATCC 55366</strain>
        <plasmid evidence="1">pME152</plasmid>
    </source>
</reference>
<dbReference type="Proteomes" id="UP001223720">
    <property type="component" value="Plasmid pME152"/>
</dbReference>
<dbReference type="InterPro" id="IPR007367">
    <property type="entry name" value="DUF433"/>
</dbReference>
<sequence>MAETAFTAAEAAFVLREPVRQVKKALDAGPVQAKLVHKAGGAVRAVEWTDLVYLYAVRTLREELTPKARHAFYRALRNAPVEAAGEIRFGHLSIAIGEFTAELETRTHELAALAEDVEFRADGDPILKESGVEVHRIAALLGGGMTPEEIREDYPSLTLAAISTAKAYAKAHPKPGRPYPGVSVKRALRGAGLEALDAVLDDE</sequence>
<organism evidence="1 2">
    <name type="scientific">Methylorubrum extorquens</name>
    <name type="common">Methylobacterium dichloromethanicum</name>
    <name type="synonym">Methylobacterium extorquens</name>
    <dbReference type="NCBI Taxonomy" id="408"/>
    <lineage>
        <taxon>Bacteria</taxon>
        <taxon>Pseudomonadati</taxon>
        <taxon>Pseudomonadota</taxon>
        <taxon>Alphaproteobacteria</taxon>
        <taxon>Hyphomicrobiales</taxon>
        <taxon>Methylobacteriaceae</taxon>
        <taxon>Methylorubrum</taxon>
    </lineage>
</organism>